<gene>
    <name evidence="1" type="ORF">EZS28_049239</name>
</gene>
<dbReference type="AlphaFoldDB" id="A0A5J4TA34"/>
<comment type="caution">
    <text evidence="1">The sequence shown here is derived from an EMBL/GenBank/DDBJ whole genome shotgun (WGS) entry which is preliminary data.</text>
</comment>
<feature type="non-terminal residue" evidence="1">
    <location>
        <position position="1"/>
    </location>
</feature>
<dbReference type="EMBL" id="SNRW01034945">
    <property type="protein sequence ID" value="KAA6355234.1"/>
    <property type="molecule type" value="Genomic_DNA"/>
</dbReference>
<evidence type="ECO:0000313" key="1">
    <source>
        <dbReference type="EMBL" id="KAA6355234.1"/>
    </source>
</evidence>
<evidence type="ECO:0000313" key="2">
    <source>
        <dbReference type="Proteomes" id="UP000324800"/>
    </source>
</evidence>
<sequence>DSYSKTEDDVLLLLNANVADIVDSYFRTEDDALLLFKADKSDTYSKTETDALLDAKVNVVDIVDSYSKTDNDALLLLKHDKIDTYSKTETDALLLLKADKYDTYTKTETDALLDAKADKTELVDSYSKKDDDALLLLKANVAYLTNYVNLTSAQTISGQKQFRVINISNISKLNKNDASIILAGGGDMLVSSFITQPQLQEVRDIATEKSKVYVLSTYGELNEWMTFQENVAKLVIGDNLYVIDKEETDYWCDGTDLKVLKTELPDLSNIITTLEIAIGGGNAIIDIQIDGNILTPAKNKNIVDTDYDQCISGQKTFNTTIHSVGIMVQSYDNSSVVCAGG</sequence>
<reference evidence="1 2" key="1">
    <citation type="submission" date="2019-03" db="EMBL/GenBank/DDBJ databases">
        <title>Single cell metagenomics reveals metabolic interactions within the superorganism composed of flagellate Streblomastix strix and complex community of Bacteroidetes bacteria on its surface.</title>
        <authorList>
            <person name="Treitli S.C."/>
            <person name="Kolisko M."/>
            <person name="Husnik F."/>
            <person name="Keeling P."/>
            <person name="Hampl V."/>
        </authorList>
    </citation>
    <scope>NUCLEOTIDE SEQUENCE [LARGE SCALE GENOMIC DNA]</scope>
    <source>
        <strain evidence="1">ST1C</strain>
    </source>
</reference>
<proteinExistence type="predicted"/>
<name>A0A5J4TA34_9EUKA</name>
<accession>A0A5J4TA34</accession>
<dbReference type="Proteomes" id="UP000324800">
    <property type="component" value="Unassembled WGS sequence"/>
</dbReference>
<organism evidence="1 2">
    <name type="scientific">Streblomastix strix</name>
    <dbReference type="NCBI Taxonomy" id="222440"/>
    <lineage>
        <taxon>Eukaryota</taxon>
        <taxon>Metamonada</taxon>
        <taxon>Preaxostyla</taxon>
        <taxon>Oxymonadida</taxon>
        <taxon>Streblomastigidae</taxon>
        <taxon>Streblomastix</taxon>
    </lineage>
</organism>
<protein>
    <submittedName>
        <fullName evidence="1">Uncharacterized protein</fullName>
    </submittedName>
</protein>